<dbReference type="Pfam" id="PF14559">
    <property type="entry name" value="TPR_19"/>
    <property type="match status" value="1"/>
</dbReference>
<dbReference type="InterPro" id="IPR011990">
    <property type="entry name" value="TPR-like_helical_dom_sf"/>
</dbReference>
<dbReference type="Gene3D" id="1.25.40.10">
    <property type="entry name" value="Tetratricopeptide repeat domain"/>
    <property type="match status" value="1"/>
</dbReference>
<protein>
    <recommendedName>
        <fullName evidence="3">Anaphase-promoting complex, cyclosome, subunit 3</fullName>
    </recommendedName>
</protein>
<accession>A0A0A1MWG0</accession>
<evidence type="ECO:0000313" key="2">
    <source>
        <dbReference type="Proteomes" id="UP000040453"/>
    </source>
</evidence>
<keyword evidence="2" id="KW-1185">Reference proteome</keyword>
<name>A0A0A1MWG0_9BACI</name>
<dbReference type="OrthoDB" id="2961242at2"/>
<dbReference type="RefSeq" id="WP_042534421.1">
    <property type="nucleotide sequence ID" value="NZ_CAXOIH010000027.1"/>
</dbReference>
<dbReference type="STRING" id="545501.BN997_03845"/>
<dbReference type="AlphaFoldDB" id="A0A0A1MWG0"/>
<evidence type="ECO:0000313" key="1">
    <source>
        <dbReference type="EMBL" id="CEI83919.1"/>
    </source>
</evidence>
<dbReference type="EMBL" id="CDGG01000001">
    <property type="protein sequence ID" value="CEI83919.1"/>
    <property type="molecule type" value="Genomic_DNA"/>
</dbReference>
<sequence length="324" mass="38351">MKDSAKVILFPNTKKQLEEEGLHALKEKRYKEALDKLNSLIAYHEGSHEIYIGKLMCLMELGKYKDAEQLSEELLARKDAHYYHYFHIYLTILFQTSQYQHLMDLLEIEFEHNMIPDMLQEPFQQLYEMSGNMKIGIDEDNAVSFMKELKEAVRDDDYLKQWNIIDNLRRIQANPEEENIRLLENPQVHPVIKTALLEWFKETGVERSVYIHKFEAMMVTQPTELIQISEEKSYIAITEELEKRAEANPSLLNLIEQLVYRYFYVTYPFTPKESDMFSFAEAVYILGNDYLQLDLQLDELNETAQSWIESIKICNSLYLSIIEE</sequence>
<dbReference type="Proteomes" id="UP000040453">
    <property type="component" value="Unassembled WGS sequence"/>
</dbReference>
<organism evidence="1 2">
    <name type="scientific">Oceanobacillus oncorhynchi</name>
    <dbReference type="NCBI Taxonomy" id="545501"/>
    <lineage>
        <taxon>Bacteria</taxon>
        <taxon>Bacillati</taxon>
        <taxon>Bacillota</taxon>
        <taxon>Bacilli</taxon>
        <taxon>Bacillales</taxon>
        <taxon>Bacillaceae</taxon>
        <taxon>Oceanobacillus</taxon>
    </lineage>
</organism>
<reference evidence="1 2" key="1">
    <citation type="submission" date="2014-11" db="EMBL/GenBank/DDBJ databases">
        <authorList>
            <person name="Urmite Genomes Urmite Genomes"/>
        </authorList>
    </citation>
    <scope>NUCLEOTIDE SEQUENCE [LARGE SCALE GENOMIC DNA]</scope>
    <source>
        <strain evidence="1 2">Oc5</strain>
    </source>
</reference>
<gene>
    <name evidence="1" type="ORF">BN997_03845</name>
</gene>
<dbReference type="SUPFAM" id="SSF48452">
    <property type="entry name" value="TPR-like"/>
    <property type="match status" value="1"/>
</dbReference>
<proteinExistence type="predicted"/>
<evidence type="ECO:0008006" key="3">
    <source>
        <dbReference type="Google" id="ProtNLM"/>
    </source>
</evidence>